<dbReference type="EMBL" id="CP054143">
    <property type="protein sequence ID" value="QKJ67942.1"/>
    <property type="molecule type" value="Genomic_DNA"/>
</dbReference>
<sequence>MKKTLLSKMIASAVILGFVSTPAMSAVRMKLSHNQSVQHPVHISMQYFAERAKVLSKGDVLIRIYPDASLGDQKDSLEQVQNGAIALAKSNASELEVFHKPYSVFNYPYIFNDSNHFYKTLFSPIGKDILASSESKGFIGIAYYDAGARSFYAKKPIKSPADLKGMKIRVQPSKTAIEMLTVMGANPTPLSFGELYTSLQQGVVDGAENNPTALTLNRHGEVAKFYSLDEHTMVPDVLVMSTKVWNKLSDANKKAILQAAEESTNKMRTLWTASEKVELDKAKKMGVSVVAVDKKPFQEAVKPIFDKLKVTEPATYEQVEKIRALGR</sequence>
<dbReference type="InterPro" id="IPR038404">
    <property type="entry name" value="TRAP_DctP_sf"/>
</dbReference>
<name>A0A6M8SRM3_9NEIS</name>
<dbReference type="NCBIfam" id="NF037995">
    <property type="entry name" value="TRAP_S1"/>
    <property type="match status" value="1"/>
</dbReference>
<dbReference type="InterPro" id="IPR018389">
    <property type="entry name" value="DctP_fam"/>
</dbReference>
<dbReference type="PIRSF" id="PIRSF006470">
    <property type="entry name" value="DctB"/>
    <property type="match status" value="1"/>
</dbReference>
<evidence type="ECO:0000256" key="2">
    <source>
        <dbReference type="SAM" id="SignalP"/>
    </source>
</evidence>
<evidence type="ECO:0000256" key="1">
    <source>
        <dbReference type="ARBA" id="ARBA00022729"/>
    </source>
</evidence>
<dbReference type="Proteomes" id="UP000504844">
    <property type="component" value="Chromosome"/>
</dbReference>
<keyword evidence="4" id="KW-1185">Reference proteome</keyword>
<keyword evidence="1 2" id="KW-0732">Signal</keyword>
<dbReference type="GO" id="GO:0030288">
    <property type="term" value="C:outer membrane-bounded periplasmic space"/>
    <property type="evidence" value="ECO:0007669"/>
    <property type="project" value="InterPro"/>
</dbReference>
<feature type="signal peptide" evidence="2">
    <location>
        <begin position="1"/>
        <end position="25"/>
    </location>
</feature>
<organism evidence="3 4">
    <name type="scientific">Deefgea piscis</name>
    <dbReference type="NCBI Taxonomy" id="2739061"/>
    <lineage>
        <taxon>Bacteria</taxon>
        <taxon>Pseudomonadati</taxon>
        <taxon>Pseudomonadota</taxon>
        <taxon>Betaproteobacteria</taxon>
        <taxon>Neisseriales</taxon>
        <taxon>Chitinibacteraceae</taxon>
        <taxon>Deefgea</taxon>
    </lineage>
</organism>
<dbReference type="SUPFAM" id="SSF53850">
    <property type="entry name" value="Periplasmic binding protein-like II"/>
    <property type="match status" value="1"/>
</dbReference>
<gene>
    <name evidence="3" type="ORF">HQN60_15090</name>
</gene>
<dbReference type="AlphaFoldDB" id="A0A6M8SRM3"/>
<dbReference type="PANTHER" id="PTHR33376">
    <property type="match status" value="1"/>
</dbReference>
<dbReference type="KEGG" id="dee:HQN60_15090"/>
<dbReference type="InterPro" id="IPR004682">
    <property type="entry name" value="TRAP_DctP"/>
</dbReference>
<feature type="chain" id="PRO_5026778231" evidence="2">
    <location>
        <begin position="26"/>
        <end position="327"/>
    </location>
</feature>
<accession>A0A6M8SRM3</accession>
<dbReference type="PANTHER" id="PTHR33376:SF2">
    <property type="entry name" value="DICARBOXYLATE-BINDING PERIPLASMIC PROTEIN"/>
    <property type="match status" value="1"/>
</dbReference>
<dbReference type="GO" id="GO:0055085">
    <property type="term" value="P:transmembrane transport"/>
    <property type="evidence" value="ECO:0007669"/>
    <property type="project" value="InterPro"/>
</dbReference>
<dbReference type="Gene3D" id="3.40.190.170">
    <property type="entry name" value="Bacterial extracellular solute-binding protein, family 7"/>
    <property type="match status" value="1"/>
</dbReference>
<reference evidence="3 4" key="1">
    <citation type="submission" date="2020-05" db="EMBL/GenBank/DDBJ databases">
        <title>Complete genome sequence of Deefgea sp. D17.</title>
        <authorList>
            <person name="Bae J.-W."/>
            <person name="Han J.E."/>
        </authorList>
    </citation>
    <scope>NUCLEOTIDE SEQUENCE [LARGE SCALE GENOMIC DNA]</scope>
    <source>
        <strain evidence="3 4">D17</strain>
    </source>
</reference>
<dbReference type="RefSeq" id="WP_173534443.1">
    <property type="nucleotide sequence ID" value="NZ_CP054143.1"/>
</dbReference>
<dbReference type="NCBIfam" id="TIGR00787">
    <property type="entry name" value="dctP"/>
    <property type="match status" value="1"/>
</dbReference>
<protein>
    <submittedName>
        <fullName evidence="3">TRAP transporter substrate-binding protein</fullName>
    </submittedName>
</protein>
<proteinExistence type="predicted"/>
<dbReference type="GO" id="GO:0030246">
    <property type="term" value="F:carbohydrate binding"/>
    <property type="evidence" value="ECO:0007669"/>
    <property type="project" value="TreeGrafter"/>
</dbReference>
<evidence type="ECO:0000313" key="3">
    <source>
        <dbReference type="EMBL" id="QKJ67942.1"/>
    </source>
</evidence>
<dbReference type="Pfam" id="PF03480">
    <property type="entry name" value="DctP"/>
    <property type="match status" value="1"/>
</dbReference>
<dbReference type="CDD" id="cd13671">
    <property type="entry name" value="PBP2_TRAP_SBP_like_3"/>
    <property type="match status" value="1"/>
</dbReference>
<evidence type="ECO:0000313" key="4">
    <source>
        <dbReference type="Proteomes" id="UP000504844"/>
    </source>
</evidence>